<dbReference type="EMBL" id="DVMQ01000002">
    <property type="protein sequence ID" value="HIU23397.1"/>
    <property type="molecule type" value="Genomic_DNA"/>
</dbReference>
<comment type="caution">
    <text evidence="1">The sequence shown here is derived from an EMBL/GenBank/DDBJ whole genome shotgun (WGS) entry which is preliminary data.</text>
</comment>
<evidence type="ECO:0000313" key="1">
    <source>
        <dbReference type="EMBL" id="HIU23397.1"/>
    </source>
</evidence>
<dbReference type="Pfam" id="PF05991">
    <property type="entry name" value="NYN_YacP"/>
    <property type="match status" value="1"/>
</dbReference>
<dbReference type="PANTHER" id="PTHR34547">
    <property type="entry name" value="YACP-LIKE NYN DOMAIN PROTEIN"/>
    <property type="match status" value="1"/>
</dbReference>
<name>A0A9D1HWN1_9ACTN</name>
<gene>
    <name evidence="1" type="ORF">IAD17_00490</name>
</gene>
<evidence type="ECO:0000313" key="2">
    <source>
        <dbReference type="Proteomes" id="UP000824078"/>
    </source>
</evidence>
<protein>
    <submittedName>
        <fullName evidence="1">NYN domain-containing protein</fullName>
    </submittedName>
</protein>
<dbReference type="InterPro" id="IPR010298">
    <property type="entry name" value="YacP-like"/>
</dbReference>
<organism evidence="1 2">
    <name type="scientific">Candidatus Coprovicinus avistercoris</name>
    <dbReference type="NCBI Taxonomy" id="2840754"/>
    <lineage>
        <taxon>Bacteria</taxon>
        <taxon>Bacillati</taxon>
        <taxon>Actinomycetota</taxon>
        <taxon>Coriobacteriia</taxon>
        <taxon>Coriobacteriales</taxon>
        <taxon>Coriobacteriaceae</taxon>
        <taxon>Coriobacteriaceae incertae sedis</taxon>
        <taxon>Candidatus Coprovicinus</taxon>
    </lineage>
</organism>
<dbReference type="Proteomes" id="UP000824078">
    <property type="component" value="Unassembled WGS sequence"/>
</dbReference>
<dbReference type="AlphaFoldDB" id="A0A9D1HWN1"/>
<proteinExistence type="predicted"/>
<dbReference type="PANTHER" id="PTHR34547:SF1">
    <property type="entry name" value="YACP-LIKE NYN DOMAIN PROTEIN"/>
    <property type="match status" value="1"/>
</dbReference>
<accession>A0A9D1HWN1</accession>
<reference evidence="1" key="1">
    <citation type="submission" date="2020-10" db="EMBL/GenBank/DDBJ databases">
        <authorList>
            <person name="Gilroy R."/>
        </authorList>
    </citation>
    <scope>NUCLEOTIDE SEQUENCE</scope>
    <source>
        <strain evidence="1">ChiHjej12B11-29160</strain>
    </source>
</reference>
<sequence length="185" mass="20673">MAKSALALLVVDGYNVIHKTARYTDLVDTDNSSGSTTRLGNDPFVRARELLIADVAAYSQRRYDPVIVFDGAGNINPERPPFSTGGVRLMFSRPGESADAVIERLVTEAREQMRDVTVVTSDNTIRATVGGIPVTRISSDVLIADITTLTTEYENANDERQYQHMTVEDRIDPKVREKLWRMLRN</sequence>
<reference evidence="1" key="2">
    <citation type="journal article" date="2021" name="PeerJ">
        <title>Extensive microbial diversity within the chicken gut microbiome revealed by metagenomics and culture.</title>
        <authorList>
            <person name="Gilroy R."/>
            <person name="Ravi A."/>
            <person name="Getino M."/>
            <person name="Pursley I."/>
            <person name="Horton D.L."/>
            <person name="Alikhan N.F."/>
            <person name="Baker D."/>
            <person name="Gharbi K."/>
            <person name="Hall N."/>
            <person name="Watson M."/>
            <person name="Adriaenssens E.M."/>
            <person name="Foster-Nyarko E."/>
            <person name="Jarju S."/>
            <person name="Secka A."/>
            <person name="Antonio M."/>
            <person name="Oren A."/>
            <person name="Chaudhuri R.R."/>
            <person name="La Ragione R."/>
            <person name="Hildebrand F."/>
            <person name="Pallen M.J."/>
        </authorList>
    </citation>
    <scope>NUCLEOTIDE SEQUENCE</scope>
    <source>
        <strain evidence="1">ChiHjej12B11-29160</strain>
    </source>
</reference>